<dbReference type="PANTHER" id="PTHR31225:SF0">
    <property type="entry name" value="S-(+)-LINALOOL SYNTHASE, CHLOROPLASTIC"/>
    <property type="match status" value="1"/>
</dbReference>
<keyword evidence="2" id="KW-0479">Metal-binding</keyword>
<dbReference type="CDD" id="cd00684">
    <property type="entry name" value="Terpene_cyclase_plant_C1"/>
    <property type="match status" value="1"/>
</dbReference>
<accession>A0A835K9N0</accession>
<name>A0A835K9N0_9ROSI</name>
<dbReference type="PANTHER" id="PTHR31225">
    <property type="entry name" value="OS04G0344100 PROTEIN-RELATED"/>
    <property type="match status" value="1"/>
</dbReference>
<dbReference type="GO" id="GO:0016102">
    <property type="term" value="P:diterpenoid biosynthetic process"/>
    <property type="evidence" value="ECO:0007669"/>
    <property type="project" value="InterPro"/>
</dbReference>
<proteinExistence type="predicted"/>
<dbReference type="AlphaFoldDB" id="A0A835K9N0"/>
<evidence type="ECO:0000259" key="5">
    <source>
        <dbReference type="Pfam" id="PF01397"/>
    </source>
</evidence>
<dbReference type="InterPro" id="IPR001906">
    <property type="entry name" value="Terpene_synth_N"/>
</dbReference>
<feature type="domain" description="Terpene synthase N-terminal" evidence="5">
    <location>
        <begin position="84"/>
        <end position="224"/>
    </location>
</feature>
<dbReference type="OrthoDB" id="1921927at2759"/>
<sequence>MVEEIRYILNNADRKDPLEGLDINKETDDSVDGFPPIMTLTAMILRLWDDLGTATVISSMAFSINGGSFSASFQIPSFDNEKHLRYGKMVEEIRYILNNADKKDPLEGLVMIDTLQRLSIDYHFREEIESFLNTQYLNFTSPNHLPLDVFGAALCFRLLRQEGYSVSQEVFNNFKNEEGNFRFIQEKDVKGLMELYEASQLRMESEDILDEAGELSARLLNHHESQIVANTLEHPYHKSLARLMVKNFLNNIDIRNENIKVFSELAKIDYEIVRSIHQKEIFQITDWWKDLGLAKELKFARDQPLKWHMWSIFVLIDPNLSEQRVDLTKPISLVYIIDDIFDLHGTLNDLSIFTEAVNEWDLTAANQLPESMKISLKALFDTTESISTKIFEKRGWNPIESLQKSWKKLCNAFLVEAKWFAHGEFPKSEEYLRNGIVSSGVHVVLVHMFFLLGQGINKETVDFVDGFPPIMALTAMILRLWDDLGTAKDENQDGNDGSYLECYTREHPNITAGRARDHVIQLICDAWKKLNRECLSRPSPFSSTFTKACLNVARMTPLMYSYDDSPSHRSLKELMRSLAAHLVI</sequence>
<dbReference type="SFLD" id="SFLDS00005">
    <property type="entry name" value="Isoprenoid_Synthase_Type_I"/>
    <property type="match status" value="1"/>
</dbReference>
<dbReference type="EMBL" id="JADGMS010000004">
    <property type="protein sequence ID" value="KAF9683470.1"/>
    <property type="molecule type" value="Genomic_DNA"/>
</dbReference>
<dbReference type="InterPro" id="IPR005630">
    <property type="entry name" value="Terpene_synthase_metal-bd"/>
</dbReference>
<comment type="caution">
    <text evidence="7">The sequence shown here is derived from an EMBL/GenBank/DDBJ whole genome shotgun (WGS) entry which is preliminary data.</text>
</comment>
<gene>
    <name evidence="7" type="ORF">SADUNF_Sadunf04G0016900</name>
</gene>
<organism evidence="7 8">
    <name type="scientific">Salix dunnii</name>
    <dbReference type="NCBI Taxonomy" id="1413687"/>
    <lineage>
        <taxon>Eukaryota</taxon>
        <taxon>Viridiplantae</taxon>
        <taxon>Streptophyta</taxon>
        <taxon>Embryophyta</taxon>
        <taxon>Tracheophyta</taxon>
        <taxon>Spermatophyta</taxon>
        <taxon>Magnoliopsida</taxon>
        <taxon>eudicotyledons</taxon>
        <taxon>Gunneridae</taxon>
        <taxon>Pentapetalae</taxon>
        <taxon>rosids</taxon>
        <taxon>fabids</taxon>
        <taxon>Malpighiales</taxon>
        <taxon>Salicaceae</taxon>
        <taxon>Saliceae</taxon>
        <taxon>Salix</taxon>
    </lineage>
</organism>
<dbReference type="InterPro" id="IPR008930">
    <property type="entry name" value="Terpenoid_cyclase/PrenylTrfase"/>
</dbReference>
<evidence type="ECO:0000256" key="3">
    <source>
        <dbReference type="ARBA" id="ARBA00022842"/>
    </source>
</evidence>
<keyword evidence="8" id="KW-1185">Reference proteome</keyword>
<dbReference type="Pfam" id="PF03936">
    <property type="entry name" value="Terpene_synth_C"/>
    <property type="match status" value="1"/>
</dbReference>
<dbReference type="SFLD" id="SFLDG01019">
    <property type="entry name" value="Terpene_Cyclase_Like_1_C_Termi"/>
    <property type="match status" value="1"/>
</dbReference>
<dbReference type="GO" id="GO:0000287">
    <property type="term" value="F:magnesium ion binding"/>
    <property type="evidence" value="ECO:0007669"/>
    <property type="project" value="InterPro"/>
</dbReference>
<dbReference type="Pfam" id="PF01397">
    <property type="entry name" value="Terpene_synth"/>
    <property type="match status" value="1"/>
</dbReference>
<evidence type="ECO:0000256" key="1">
    <source>
        <dbReference type="ARBA" id="ARBA00001946"/>
    </source>
</evidence>
<comment type="cofactor">
    <cofactor evidence="1">
        <name>Mg(2+)</name>
        <dbReference type="ChEBI" id="CHEBI:18420"/>
    </cofactor>
</comment>
<evidence type="ECO:0000256" key="4">
    <source>
        <dbReference type="ARBA" id="ARBA00023239"/>
    </source>
</evidence>
<evidence type="ECO:0000313" key="8">
    <source>
        <dbReference type="Proteomes" id="UP000657918"/>
    </source>
</evidence>
<dbReference type="GO" id="GO:0010333">
    <property type="term" value="F:terpene synthase activity"/>
    <property type="evidence" value="ECO:0007669"/>
    <property type="project" value="InterPro"/>
</dbReference>
<evidence type="ECO:0000313" key="7">
    <source>
        <dbReference type="EMBL" id="KAF9683470.1"/>
    </source>
</evidence>
<evidence type="ECO:0000259" key="6">
    <source>
        <dbReference type="Pfam" id="PF03936"/>
    </source>
</evidence>
<feature type="domain" description="Terpene synthase metal-binding" evidence="6">
    <location>
        <begin position="289"/>
        <end position="529"/>
    </location>
</feature>
<dbReference type="SUPFAM" id="SSF48239">
    <property type="entry name" value="Terpenoid cyclases/Protein prenyltransferases"/>
    <property type="match status" value="1"/>
</dbReference>
<dbReference type="InterPro" id="IPR034741">
    <property type="entry name" value="Terpene_cyclase-like_1_C"/>
</dbReference>
<dbReference type="InterPro" id="IPR050148">
    <property type="entry name" value="Terpene_synthase-like"/>
</dbReference>
<dbReference type="SUPFAM" id="SSF48576">
    <property type="entry name" value="Terpenoid synthases"/>
    <property type="match status" value="1"/>
</dbReference>
<protein>
    <submittedName>
        <fullName evidence="7">Uncharacterized protein</fullName>
    </submittedName>
</protein>
<dbReference type="InterPro" id="IPR008949">
    <property type="entry name" value="Isoprenoid_synthase_dom_sf"/>
</dbReference>
<evidence type="ECO:0000256" key="2">
    <source>
        <dbReference type="ARBA" id="ARBA00022723"/>
    </source>
</evidence>
<dbReference type="InterPro" id="IPR044814">
    <property type="entry name" value="Terpene_cyclase_plant_C1"/>
</dbReference>
<keyword evidence="3" id="KW-0460">Magnesium</keyword>
<dbReference type="GO" id="GO:0120251">
    <property type="term" value="P:hydrocarbon biosynthetic process"/>
    <property type="evidence" value="ECO:0007669"/>
    <property type="project" value="UniProtKB-ARBA"/>
</dbReference>
<reference evidence="7 8" key="1">
    <citation type="submission" date="2020-10" db="EMBL/GenBank/DDBJ databases">
        <title>Plant Genome Project.</title>
        <authorList>
            <person name="Zhang R.-G."/>
        </authorList>
    </citation>
    <scope>NUCLEOTIDE SEQUENCE [LARGE SCALE GENOMIC DNA]</scope>
    <source>
        <strain evidence="7">FAFU-HL-1</strain>
        <tissue evidence="7">Leaf</tissue>
    </source>
</reference>
<dbReference type="Proteomes" id="UP000657918">
    <property type="component" value="Chromosome 4"/>
</dbReference>
<dbReference type="Gene3D" id="1.10.600.10">
    <property type="entry name" value="Farnesyl Diphosphate Synthase"/>
    <property type="match status" value="1"/>
</dbReference>
<dbReference type="Gene3D" id="1.50.10.130">
    <property type="entry name" value="Terpene synthase, N-terminal domain"/>
    <property type="match status" value="1"/>
</dbReference>
<dbReference type="InterPro" id="IPR036965">
    <property type="entry name" value="Terpene_synth_N_sf"/>
</dbReference>
<keyword evidence="4" id="KW-0456">Lyase</keyword>